<protein>
    <submittedName>
        <fullName evidence="2">Deoxyribonuclease/rho motif-related TRAM</fullName>
    </submittedName>
</protein>
<name>D7EAX9_METEZ</name>
<dbReference type="AlphaFoldDB" id="D7EAX9"/>
<keyword evidence="3" id="KW-1185">Reference proteome</keyword>
<accession>D7EAX9</accession>
<feature type="domain" description="TRAM" evidence="1">
    <location>
        <begin position="9"/>
        <end position="67"/>
    </location>
</feature>
<dbReference type="SUPFAM" id="SSF50249">
    <property type="entry name" value="Nucleic acid-binding proteins"/>
    <property type="match status" value="1"/>
</dbReference>
<dbReference type="EMBL" id="CP002069">
    <property type="protein sequence ID" value="ADI74496.1"/>
    <property type="molecule type" value="Genomic_DNA"/>
</dbReference>
<dbReference type="Proteomes" id="UP000000391">
    <property type="component" value="Chromosome"/>
</dbReference>
<evidence type="ECO:0000313" key="3">
    <source>
        <dbReference type="Proteomes" id="UP000000391"/>
    </source>
</evidence>
<dbReference type="InterPro" id="IPR002792">
    <property type="entry name" value="TRAM_dom"/>
</dbReference>
<sequence>MFYRDDSAPVRSGEKYDVKIENIASKGDGIARINGFVIFVPDTSVGDEVTITVNKVLEKFAFGEVAQ</sequence>
<gene>
    <name evidence="2" type="ordered locus">Metev_1656</name>
</gene>
<dbReference type="GeneID" id="9347298"/>
<dbReference type="InterPro" id="IPR012340">
    <property type="entry name" value="NA-bd_OB-fold"/>
</dbReference>
<dbReference type="HOGENOM" id="CLU_182721_0_0_2"/>
<dbReference type="Pfam" id="PF01938">
    <property type="entry name" value="TRAM"/>
    <property type="match status" value="1"/>
</dbReference>
<dbReference type="OrthoDB" id="28569at2157"/>
<reference evidence="2 3" key="1">
    <citation type="submission" date="2010-06" db="EMBL/GenBank/DDBJ databases">
        <title>Complete sequence chromosome of Methanohalobium evestigatum Z-7303.</title>
        <authorList>
            <consortium name="US DOE Joint Genome Institute"/>
            <person name="Lucas S."/>
            <person name="Copeland A."/>
            <person name="Lapidus A."/>
            <person name="Cheng J.-F."/>
            <person name="Bruce D."/>
            <person name="Goodwin L."/>
            <person name="Pitluck S."/>
            <person name="Saunders E."/>
            <person name="Detter J.C."/>
            <person name="Han C."/>
            <person name="Tapia R."/>
            <person name="Land M."/>
            <person name="Hauser L."/>
            <person name="Kyrpides N."/>
            <person name="Mikhailova N."/>
            <person name="Sieprawska-Lupa M."/>
            <person name="Whitman W.B."/>
            <person name="Anderson I."/>
            <person name="Woyke T."/>
        </authorList>
    </citation>
    <scope>NUCLEOTIDE SEQUENCE [LARGE SCALE GENOMIC DNA]</scope>
    <source>
        <strain evidence="3">ATCC BAA-1072 / DSM 3721 / NBRC 107634 / OCM 161 / Z-7303</strain>
    </source>
</reference>
<dbReference type="PROSITE" id="PS50926">
    <property type="entry name" value="TRAM"/>
    <property type="match status" value="1"/>
</dbReference>
<dbReference type="Gene3D" id="2.40.50.140">
    <property type="entry name" value="Nucleic acid-binding proteins"/>
    <property type="match status" value="1"/>
</dbReference>
<dbReference type="KEGG" id="mev:Metev_1656"/>
<dbReference type="RefSeq" id="WP_013195061.1">
    <property type="nucleotide sequence ID" value="NC_014253.1"/>
</dbReference>
<proteinExistence type="predicted"/>
<evidence type="ECO:0000259" key="1">
    <source>
        <dbReference type="PROSITE" id="PS50926"/>
    </source>
</evidence>
<organism evidence="2 3">
    <name type="scientific">Methanohalobium evestigatum (strain ATCC BAA-1072 / DSM 3721 / NBRC 107634 / OCM 161 / Z-7303)</name>
    <dbReference type="NCBI Taxonomy" id="644295"/>
    <lineage>
        <taxon>Archaea</taxon>
        <taxon>Methanobacteriati</taxon>
        <taxon>Methanobacteriota</taxon>
        <taxon>Stenosarchaea group</taxon>
        <taxon>Methanomicrobia</taxon>
        <taxon>Methanosarcinales</taxon>
        <taxon>Methanosarcinaceae</taxon>
        <taxon>Methanohalobium</taxon>
    </lineage>
</organism>
<evidence type="ECO:0000313" key="2">
    <source>
        <dbReference type="EMBL" id="ADI74496.1"/>
    </source>
</evidence>